<feature type="transmembrane region" description="Helical" evidence="1">
    <location>
        <begin position="92"/>
        <end position="109"/>
    </location>
</feature>
<reference evidence="3" key="1">
    <citation type="submission" date="2021-07" db="EMBL/GenBank/DDBJ databases">
        <title>Zhongshania sp. CAU 1632 isolated from seawater.</title>
        <authorList>
            <person name="Kim W."/>
        </authorList>
    </citation>
    <scope>NUCLEOTIDE SEQUENCE</scope>
    <source>
        <strain evidence="3">CAU 1632</strain>
    </source>
</reference>
<proteinExistence type="predicted"/>
<dbReference type="PANTHER" id="PTHR43066">
    <property type="entry name" value="RHOMBOID-RELATED PROTEIN"/>
    <property type="match status" value="1"/>
</dbReference>
<gene>
    <name evidence="3" type="primary">rrtA</name>
    <name evidence="3" type="ORF">KXJ70_14865</name>
</gene>
<keyword evidence="4" id="KW-1185">Reference proteome</keyword>
<dbReference type="EMBL" id="JAHWDQ010000004">
    <property type="protein sequence ID" value="MBW2942075.1"/>
    <property type="molecule type" value="Genomic_DNA"/>
</dbReference>
<dbReference type="Proteomes" id="UP001166291">
    <property type="component" value="Unassembled WGS sequence"/>
</dbReference>
<accession>A0ABS6VUR7</accession>
<feature type="transmembrane region" description="Helical" evidence="1">
    <location>
        <begin position="67"/>
        <end position="85"/>
    </location>
</feature>
<keyword evidence="3" id="KW-0378">Hydrolase</keyword>
<name>A0ABS6VUR7_9GAMM</name>
<dbReference type="EC" id="3.4.21.-" evidence="3"/>
<dbReference type="RefSeq" id="WP_219044316.1">
    <property type="nucleotide sequence ID" value="NZ_JAHWDQ010000004.1"/>
</dbReference>
<comment type="caution">
    <text evidence="3">The sequence shown here is derived from an EMBL/GenBank/DDBJ whole genome shotgun (WGS) entry which is preliminary data.</text>
</comment>
<feature type="transmembrane region" description="Helical" evidence="1">
    <location>
        <begin position="12"/>
        <end position="32"/>
    </location>
</feature>
<dbReference type="InterPro" id="IPR022764">
    <property type="entry name" value="Peptidase_S54_rhomboid_dom"/>
</dbReference>
<keyword evidence="1" id="KW-0472">Membrane</keyword>
<organism evidence="3 4">
    <name type="scientific">Zhongshania aquimaris</name>
    <dbReference type="NCBI Taxonomy" id="2857107"/>
    <lineage>
        <taxon>Bacteria</taxon>
        <taxon>Pseudomonadati</taxon>
        <taxon>Pseudomonadota</taxon>
        <taxon>Gammaproteobacteria</taxon>
        <taxon>Cellvibrionales</taxon>
        <taxon>Spongiibacteraceae</taxon>
        <taxon>Zhongshania</taxon>
    </lineage>
</organism>
<protein>
    <submittedName>
        <fullName evidence="3">Rhombosortase</fullName>
        <ecNumber evidence="3">3.4.21.-</ecNumber>
    </submittedName>
</protein>
<feature type="transmembrane region" description="Helical" evidence="1">
    <location>
        <begin position="178"/>
        <end position="198"/>
    </location>
</feature>
<feature type="domain" description="Peptidase S54 rhomboid" evidence="2">
    <location>
        <begin position="49"/>
        <end position="190"/>
    </location>
</feature>
<keyword evidence="1" id="KW-1133">Transmembrane helix</keyword>
<sequence>MKGKIINSHSRFGGFRFWPTALVIVVFVALYICHSYVDLSYRRDLVASGQWWRLFSGQFVHNNNSHLFSNMAALLLCRVLLSIVYGERDFTLSLLSCAFITGVLIHFLLPSYEYYLGVSAALYGVLIAGALAMWRGRPYAGASLFVLIIAKLSLDYLVPDSVDGVSERIGVPVAVEAHFIGVFAGVLVGVGEAALGLIRPAALPPE</sequence>
<dbReference type="NCBIfam" id="TIGR03902">
    <property type="entry name" value="rhom_GG_sort"/>
    <property type="match status" value="1"/>
</dbReference>
<evidence type="ECO:0000313" key="4">
    <source>
        <dbReference type="Proteomes" id="UP001166291"/>
    </source>
</evidence>
<dbReference type="InterPro" id="IPR023826">
    <property type="entry name" value="Rhom-like_SP_proteobac"/>
</dbReference>
<dbReference type="GO" id="GO:0016787">
    <property type="term" value="F:hydrolase activity"/>
    <property type="evidence" value="ECO:0007669"/>
    <property type="project" value="UniProtKB-KW"/>
</dbReference>
<evidence type="ECO:0000256" key="1">
    <source>
        <dbReference type="SAM" id="Phobius"/>
    </source>
</evidence>
<dbReference type="Pfam" id="PF01694">
    <property type="entry name" value="Rhomboid"/>
    <property type="match status" value="1"/>
</dbReference>
<evidence type="ECO:0000259" key="2">
    <source>
        <dbReference type="Pfam" id="PF01694"/>
    </source>
</evidence>
<feature type="transmembrane region" description="Helical" evidence="1">
    <location>
        <begin position="139"/>
        <end position="158"/>
    </location>
</feature>
<evidence type="ECO:0000313" key="3">
    <source>
        <dbReference type="EMBL" id="MBW2942075.1"/>
    </source>
</evidence>
<keyword evidence="1" id="KW-0812">Transmembrane</keyword>
<feature type="transmembrane region" description="Helical" evidence="1">
    <location>
        <begin position="115"/>
        <end position="134"/>
    </location>
</feature>